<keyword evidence="2" id="KW-1185">Reference proteome</keyword>
<name>A0A482XEH5_LAOST</name>
<proteinExistence type="predicted"/>
<comment type="caution">
    <text evidence="1">The sequence shown here is derived from an EMBL/GenBank/DDBJ whole genome shotgun (WGS) entry which is preliminary data.</text>
</comment>
<evidence type="ECO:0000313" key="2">
    <source>
        <dbReference type="Proteomes" id="UP000291343"/>
    </source>
</evidence>
<dbReference type="Proteomes" id="UP000291343">
    <property type="component" value="Unassembled WGS sequence"/>
</dbReference>
<organism evidence="1 2">
    <name type="scientific">Laodelphax striatellus</name>
    <name type="common">Small brown planthopper</name>
    <name type="synonym">Delphax striatella</name>
    <dbReference type="NCBI Taxonomy" id="195883"/>
    <lineage>
        <taxon>Eukaryota</taxon>
        <taxon>Metazoa</taxon>
        <taxon>Ecdysozoa</taxon>
        <taxon>Arthropoda</taxon>
        <taxon>Hexapoda</taxon>
        <taxon>Insecta</taxon>
        <taxon>Pterygota</taxon>
        <taxon>Neoptera</taxon>
        <taxon>Paraneoptera</taxon>
        <taxon>Hemiptera</taxon>
        <taxon>Auchenorrhyncha</taxon>
        <taxon>Fulgoroidea</taxon>
        <taxon>Delphacidae</taxon>
        <taxon>Criomorphinae</taxon>
        <taxon>Laodelphax</taxon>
    </lineage>
</organism>
<dbReference type="AlphaFoldDB" id="A0A482XEH5"/>
<protein>
    <submittedName>
        <fullName evidence="1">Uncharacterized protein</fullName>
    </submittedName>
</protein>
<gene>
    <name evidence="1" type="ORF">LSTR_LSTR004469</name>
</gene>
<dbReference type="InParanoid" id="A0A482XEH5"/>
<reference evidence="1 2" key="1">
    <citation type="journal article" date="2017" name="Gigascience">
        <title>Genome sequence of the small brown planthopper, Laodelphax striatellus.</title>
        <authorList>
            <person name="Zhu J."/>
            <person name="Jiang F."/>
            <person name="Wang X."/>
            <person name="Yang P."/>
            <person name="Bao Y."/>
            <person name="Zhao W."/>
            <person name="Wang W."/>
            <person name="Lu H."/>
            <person name="Wang Q."/>
            <person name="Cui N."/>
            <person name="Li J."/>
            <person name="Chen X."/>
            <person name="Luo L."/>
            <person name="Yu J."/>
            <person name="Kang L."/>
            <person name="Cui F."/>
        </authorList>
    </citation>
    <scope>NUCLEOTIDE SEQUENCE [LARGE SCALE GENOMIC DNA]</scope>
    <source>
        <strain evidence="1">Lst14</strain>
    </source>
</reference>
<evidence type="ECO:0000313" key="1">
    <source>
        <dbReference type="EMBL" id="RZF44097.1"/>
    </source>
</evidence>
<dbReference type="EMBL" id="QKKF02011401">
    <property type="protein sequence ID" value="RZF44097.1"/>
    <property type="molecule type" value="Genomic_DNA"/>
</dbReference>
<accession>A0A482XEH5</accession>
<sequence length="58" mass="6278">MLQGVTDKVYKSVVCVMDTWIMLSPQTGFERSASAAVEPRGTPARSNCSMIAVTSLQQ</sequence>